<reference evidence="2 3" key="1">
    <citation type="journal article" date="2018" name="Front. Microbiol.">
        <title>Genome-Wide Analysis of Corynespora cassiicola Leaf Fall Disease Putative Effectors.</title>
        <authorList>
            <person name="Lopez D."/>
            <person name="Ribeiro S."/>
            <person name="Label P."/>
            <person name="Fumanal B."/>
            <person name="Venisse J.S."/>
            <person name="Kohler A."/>
            <person name="de Oliveira R.R."/>
            <person name="Labutti K."/>
            <person name="Lipzen A."/>
            <person name="Lail K."/>
            <person name="Bauer D."/>
            <person name="Ohm R.A."/>
            <person name="Barry K.W."/>
            <person name="Spatafora J."/>
            <person name="Grigoriev I.V."/>
            <person name="Martin F.M."/>
            <person name="Pujade-Renaud V."/>
        </authorList>
    </citation>
    <scope>NUCLEOTIDE SEQUENCE [LARGE SCALE GENOMIC DNA]</scope>
    <source>
        <strain evidence="2 3">Philippines</strain>
    </source>
</reference>
<dbReference type="Proteomes" id="UP000240883">
    <property type="component" value="Unassembled WGS sequence"/>
</dbReference>
<sequence length="128" mass="14580">MSARREQSTLANPNEQLEWQYALISGRFETPWPLRSCKRARRRGLVLSGHWLRHSGRRAEECLLEPHRRRPSARGTTPARPLRITHGGMAPAHCVSWGEASRPLFFFKRPSPWLCLTPSLPCCGTPSP</sequence>
<protein>
    <submittedName>
        <fullName evidence="2">Uncharacterized protein</fullName>
    </submittedName>
</protein>
<feature type="region of interest" description="Disordered" evidence="1">
    <location>
        <begin position="66"/>
        <end position="85"/>
    </location>
</feature>
<evidence type="ECO:0000256" key="1">
    <source>
        <dbReference type="SAM" id="MobiDB-lite"/>
    </source>
</evidence>
<accession>A0A2T2PB37</accession>
<dbReference type="AlphaFoldDB" id="A0A2T2PB37"/>
<dbReference type="EMBL" id="KZ678128">
    <property type="protein sequence ID" value="PSN74860.1"/>
    <property type="molecule type" value="Genomic_DNA"/>
</dbReference>
<name>A0A2T2PB37_CORCC</name>
<gene>
    <name evidence="2" type="ORF">BS50DRAFT_25854</name>
</gene>
<organism evidence="2 3">
    <name type="scientific">Corynespora cassiicola Philippines</name>
    <dbReference type="NCBI Taxonomy" id="1448308"/>
    <lineage>
        <taxon>Eukaryota</taxon>
        <taxon>Fungi</taxon>
        <taxon>Dikarya</taxon>
        <taxon>Ascomycota</taxon>
        <taxon>Pezizomycotina</taxon>
        <taxon>Dothideomycetes</taxon>
        <taxon>Pleosporomycetidae</taxon>
        <taxon>Pleosporales</taxon>
        <taxon>Corynesporascaceae</taxon>
        <taxon>Corynespora</taxon>
    </lineage>
</organism>
<keyword evidence="3" id="KW-1185">Reference proteome</keyword>
<evidence type="ECO:0000313" key="3">
    <source>
        <dbReference type="Proteomes" id="UP000240883"/>
    </source>
</evidence>
<proteinExistence type="predicted"/>
<evidence type="ECO:0000313" key="2">
    <source>
        <dbReference type="EMBL" id="PSN74860.1"/>
    </source>
</evidence>